<feature type="compositionally biased region" description="Basic and acidic residues" evidence="2">
    <location>
        <begin position="1003"/>
        <end position="1022"/>
    </location>
</feature>
<feature type="compositionally biased region" description="Polar residues" evidence="2">
    <location>
        <begin position="519"/>
        <end position="538"/>
    </location>
</feature>
<dbReference type="Pfam" id="PF08238">
    <property type="entry name" value="Sel1"/>
    <property type="match status" value="7"/>
</dbReference>
<feature type="compositionally biased region" description="Pro residues" evidence="2">
    <location>
        <begin position="151"/>
        <end position="162"/>
    </location>
</feature>
<proteinExistence type="predicted"/>
<feature type="region of interest" description="Disordered" evidence="2">
    <location>
        <begin position="426"/>
        <end position="645"/>
    </location>
</feature>
<dbReference type="SMART" id="SM00671">
    <property type="entry name" value="SEL1"/>
    <property type="match status" value="7"/>
</dbReference>
<feature type="compositionally biased region" description="Pro residues" evidence="2">
    <location>
        <begin position="204"/>
        <end position="219"/>
    </location>
</feature>
<reference evidence="3 4" key="1">
    <citation type="journal article" date="2018" name="Nat. Ecol. Evol.">
        <title>Pezizomycetes genomes reveal the molecular basis of ectomycorrhizal truffle lifestyle.</title>
        <authorList>
            <person name="Murat C."/>
            <person name="Payen T."/>
            <person name="Noel B."/>
            <person name="Kuo A."/>
            <person name="Morin E."/>
            <person name="Chen J."/>
            <person name="Kohler A."/>
            <person name="Krizsan K."/>
            <person name="Balestrini R."/>
            <person name="Da Silva C."/>
            <person name="Montanini B."/>
            <person name="Hainaut M."/>
            <person name="Levati E."/>
            <person name="Barry K.W."/>
            <person name="Belfiori B."/>
            <person name="Cichocki N."/>
            <person name="Clum A."/>
            <person name="Dockter R.B."/>
            <person name="Fauchery L."/>
            <person name="Guy J."/>
            <person name="Iotti M."/>
            <person name="Le Tacon F."/>
            <person name="Lindquist E.A."/>
            <person name="Lipzen A."/>
            <person name="Malagnac F."/>
            <person name="Mello A."/>
            <person name="Molinier V."/>
            <person name="Miyauchi S."/>
            <person name="Poulain J."/>
            <person name="Riccioni C."/>
            <person name="Rubini A."/>
            <person name="Sitrit Y."/>
            <person name="Splivallo R."/>
            <person name="Traeger S."/>
            <person name="Wang M."/>
            <person name="Zifcakova L."/>
            <person name="Wipf D."/>
            <person name="Zambonelli A."/>
            <person name="Paolocci F."/>
            <person name="Nowrousian M."/>
            <person name="Ottonello S."/>
            <person name="Baldrian P."/>
            <person name="Spatafora J.W."/>
            <person name="Henrissat B."/>
            <person name="Nagy L.G."/>
            <person name="Aury J.M."/>
            <person name="Wincker P."/>
            <person name="Grigoriev I.V."/>
            <person name="Bonfante P."/>
            <person name="Martin F.M."/>
        </authorList>
    </citation>
    <scope>NUCLEOTIDE SEQUENCE [LARGE SCALE GENOMIC DNA]</scope>
    <source>
        <strain evidence="3 4">ATCC MYA-4762</strain>
    </source>
</reference>
<dbReference type="PANTHER" id="PTHR46430:SF3">
    <property type="entry name" value="ACTIVATOR OF C KINASE PROTEIN 1"/>
    <property type="match status" value="1"/>
</dbReference>
<feature type="region of interest" description="Disordered" evidence="2">
    <location>
        <begin position="363"/>
        <end position="403"/>
    </location>
</feature>
<feature type="region of interest" description="Disordered" evidence="2">
    <location>
        <begin position="992"/>
        <end position="1022"/>
    </location>
</feature>
<dbReference type="Proteomes" id="UP000267821">
    <property type="component" value="Unassembled WGS sequence"/>
</dbReference>
<evidence type="ECO:0000313" key="3">
    <source>
        <dbReference type="EMBL" id="RPB27505.1"/>
    </source>
</evidence>
<feature type="compositionally biased region" description="Low complexity" evidence="2">
    <location>
        <begin position="1"/>
        <end position="21"/>
    </location>
</feature>
<evidence type="ECO:0008006" key="5">
    <source>
        <dbReference type="Google" id="ProtNLM"/>
    </source>
</evidence>
<keyword evidence="1" id="KW-0677">Repeat</keyword>
<dbReference type="OrthoDB" id="272077at2759"/>
<sequence length="1022" mass="111879">MAYAQSGPYPAQQPQAPPTHYYEQEYYEEPGQQQQQQRQPMQRPPPQHQGPPQGQRPRPPPVRNYGNGPPLPQGMNSGPRGGYGGPNGGSPGPGRGGPPPNPQWMGNGRSPPQYMQNGPRHGPGIEEGMMNMKINDGRNYNGGPLPQQRQRPPPNGRPPPSQGHPDDKYGNPPPQQRPPPPYGNLPPMGPPQRVASHGNFGGGGPPPQGFQRQGPPPPVRNYGGVQQDGWGGEHYDRYQDCGQQYGNGNGSGRVPPPERMRTPGNPAPQRSMTMPVRVNDYMSPPPPMPNHQQPGVLQQHDQNGFSGPRGYGSQPPPIMEHNVPPAGYNHQGGHHDMPGAIMPEHYEYQVNDVLDSYYDGREQQYDGPAEYHHQTPPQHYQGPRRGSAGVIPPSTSSGPARNQLEGFDPLWESPQPNSNTVFVAQAHRSRSQPDLRHSGHSGHSQNGQAVPVEMEGDIPPLHNSPRSGMFPTQGELPPVLRVKTPAPSPRPGPPGPPQPMPLNRMEQFTPPPNGYMPQSGGSQYTPSPNGQQYPPLNGQQYPSQQFPPQQYPPQNAQQYPPQNGYPPRIQAVDALPYHPSPPQSNRSSNPDALPEHPTPVRPGLMQDQHPPMGQGQGGPPPPVRQYAPRDSVDNRTQQAPPPKGHLTLQELSKAVLLARSAPNDQPLQLALAKKYIEAADVLADEGGRADVKTAKKNRENYIFDAHKIIKKLANGSHPYPEAMFFLAQCHGDGALGLQVDRERAFSLYHSAAKLNHAPSAYRTAVCCEIGAGTKKDPIKSVQWYKKAASLGDTGAMYKLGIILLKGLLGQQKSTRDALSWLKRAADQADAENPHALHELGLLYERADGRDQSIIPDLSYALELFTKAAEIGYAPSQFRLGHAYEFGVMGCPIDPRKSILWYSRAAIKGEPDSELALSGWYLTGAEGVLEQSDTEAYLWARRAAEKGLPKAEYAVGHLTEAGFGVTPNMEEAKRWYYKAASQGFPKAQERLRDLKKGGTAGQQKQRERLSRSNVKKDDDCTIM</sequence>
<dbReference type="Gene3D" id="1.25.40.10">
    <property type="entry name" value="Tetratricopeptide repeat domain"/>
    <property type="match status" value="2"/>
</dbReference>
<evidence type="ECO:0000313" key="4">
    <source>
        <dbReference type="Proteomes" id="UP000267821"/>
    </source>
</evidence>
<evidence type="ECO:0000256" key="2">
    <source>
        <dbReference type="SAM" id="MobiDB-lite"/>
    </source>
</evidence>
<gene>
    <name evidence="3" type="ORF">L211DRAFT_834361</name>
</gene>
<dbReference type="PANTHER" id="PTHR46430">
    <property type="entry name" value="PROTEIN SKT5-RELATED"/>
    <property type="match status" value="1"/>
</dbReference>
<dbReference type="SUPFAM" id="SSF81901">
    <property type="entry name" value="HCP-like"/>
    <property type="match status" value="1"/>
</dbReference>
<dbReference type="InterPro" id="IPR011990">
    <property type="entry name" value="TPR-like_helical_dom_sf"/>
</dbReference>
<feature type="compositionally biased region" description="Polar residues" evidence="2">
    <location>
        <begin position="290"/>
        <end position="305"/>
    </location>
</feature>
<keyword evidence="4" id="KW-1185">Reference proteome</keyword>
<organism evidence="3 4">
    <name type="scientific">Terfezia boudieri ATCC MYA-4762</name>
    <dbReference type="NCBI Taxonomy" id="1051890"/>
    <lineage>
        <taxon>Eukaryota</taxon>
        <taxon>Fungi</taxon>
        <taxon>Dikarya</taxon>
        <taxon>Ascomycota</taxon>
        <taxon>Pezizomycotina</taxon>
        <taxon>Pezizomycetes</taxon>
        <taxon>Pezizales</taxon>
        <taxon>Pezizaceae</taxon>
        <taxon>Terfezia</taxon>
    </lineage>
</organism>
<dbReference type="STRING" id="1051890.A0A3N4MEC7"/>
<feature type="compositionally biased region" description="Pro residues" evidence="2">
    <location>
        <begin position="171"/>
        <end position="190"/>
    </location>
</feature>
<accession>A0A3N4MEC7</accession>
<feature type="compositionally biased region" description="Low complexity" evidence="2">
    <location>
        <begin position="29"/>
        <end position="41"/>
    </location>
</feature>
<feature type="compositionally biased region" description="Gly residues" evidence="2">
    <location>
        <begin position="79"/>
        <end position="95"/>
    </location>
</feature>
<dbReference type="EMBL" id="ML121531">
    <property type="protein sequence ID" value="RPB27505.1"/>
    <property type="molecule type" value="Genomic_DNA"/>
</dbReference>
<dbReference type="InterPro" id="IPR051726">
    <property type="entry name" value="Chitin_Synth_Reg"/>
</dbReference>
<feature type="compositionally biased region" description="Low complexity" evidence="2">
    <location>
        <begin position="539"/>
        <end position="567"/>
    </location>
</feature>
<feature type="compositionally biased region" description="Basic and acidic residues" evidence="2">
    <location>
        <begin position="363"/>
        <end position="373"/>
    </location>
</feature>
<name>A0A3N4MEC7_9PEZI</name>
<protein>
    <recommendedName>
        <fullName evidence="5">HCP-like protein</fullName>
    </recommendedName>
</protein>
<dbReference type="InterPro" id="IPR006597">
    <property type="entry name" value="Sel1-like"/>
</dbReference>
<evidence type="ECO:0000256" key="1">
    <source>
        <dbReference type="ARBA" id="ARBA00022737"/>
    </source>
</evidence>
<dbReference type="InParanoid" id="A0A3N4MEC7"/>
<feature type="region of interest" description="Disordered" evidence="2">
    <location>
        <begin position="1"/>
        <end position="340"/>
    </location>
</feature>
<dbReference type="AlphaFoldDB" id="A0A3N4MEC7"/>
<feature type="compositionally biased region" description="Pro residues" evidence="2">
    <location>
        <begin position="486"/>
        <end position="500"/>
    </location>
</feature>